<dbReference type="PATRIC" id="fig|1330330.3.peg.721"/>
<keyword evidence="4" id="KW-1185">Reference proteome</keyword>
<evidence type="ECO:0000259" key="2">
    <source>
        <dbReference type="Pfam" id="PF24709"/>
    </source>
</evidence>
<evidence type="ECO:0000313" key="4">
    <source>
        <dbReference type="Proteomes" id="UP000035159"/>
    </source>
</evidence>
<feature type="transmembrane region" description="Helical" evidence="1">
    <location>
        <begin position="43"/>
        <end position="61"/>
    </location>
</feature>
<dbReference type="Proteomes" id="UP000035159">
    <property type="component" value="Chromosome"/>
</dbReference>
<keyword evidence="1" id="KW-0472">Membrane</keyword>
<accession>A0A0G2ZE21</accession>
<gene>
    <name evidence="3" type="ORF">IX53_03585</name>
</gene>
<sequence>MKNAIVLLRIAKVWSLISIGFIVFFMIGYAMDPNEPRPVGIEWFELSLFPMGVLVGMILSWKYARTGAVISIVCLVVFYFVEYALKGRFPGGPFFLLVSAPAFLFLIYSLMAHRQSA</sequence>
<dbReference type="Pfam" id="PF24709">
    <property type="entry name" value="DUF7670"/>
    <property type="match status" value="1"/>
</dbReference>
<feature type="domain" description="DUF7670" evidence="2">
    <location>
        <begin position="5"/>
        <end position="115"/>
    </location>
</feature>
<feature type="transmembrane region" description="Helical" evidence="1">
    <location>
        <begin position="91"/>
        <end position="111"/>
    </location>
</feature>
<feature type="transmembrane region" description="Helical" evidence="1">
    <location>
        <begin position="12"/>
        <end position="31"/>
    </location>
</feature>
<name>A0A0G2ZE21_9BACT</name>
<organism evidence="3 4">
    <name type="scientific">Kosmotoga pacifica</name>
    <dbReference type="NCBI Taxonomy" id="1330330"/>
    <lineage>
        <taxon>Bacteria</taxon>
        <taxon>Thermotogati</taxon>
        <taxon>Thermotogota</taxon>
        <taxon>Thermotogae</taxon>
        <taxon>Kosmotogales</taxon>
        <taxon>Kosmotogaceae</taxon>
        <taxon>Kosmotoga</taxon>
    </lineage>
</organism>
<evidence type="ECO:0000256" key="1">
    <source>
        <dbReference type="SAM" id="Phobius"/>
    </source>
</evidence>
<keyword evidence="1" id="KW-0812">Transmembrane</keyword>
<protein>
    <recommendedName>
        <fullName evidence="2">DUF7670 domain-containing protein</fullName>
    </recommendedName>
</protein>
<dbReference type="OrthoDB" id="47753at2"/>
<proteinExistence type="predicted"/>
<feature type="transmembrane region" description="Helical" evidence="1">
    <location>
        <begin position="68"/>
        <end position="85"/>
    </location>
</feature>
<dbReference type="RefSeq" id="WP_047754193.1">
    <property type="nucleotide sequence ID" value="NZ_CAJUHA010000013.1"/>
</dbReference>
<dbReference type="EMBL" id="CP011232">
    <property type="protein sequence ID" value="AKI97058.1"/>
    <property type="molecule type" value="Genomic_DNA"/>
</dbReference>
<reference evidence="3 4" key="1">
    <citation type="submission" date="2015-04" db="EMBL/GenBank/DDBJ databases">
        <title>Complete Genome Sequence of Kosmotoga pacifica SLHLJ1.</title>
        <authorList>
            <person name="Jiang L.J."/>
            <person name="Shao Z.Z."/>
            <person name="Jebbar M."/>
        </authorList>
    </citation>
    <scope>NUCLEOTIDE SEQUENCE [LARGE SCALE GENOMIC DNA]</scope>
    <source>
        <strain evidence="3 4">SLHLJ1</strain>
    </source>
</reference>
<dbReference type="AlphaFoldDB" id="A0A0G2ZE21"/>
<evidence type="ECO:0000313" key="3">
    <source>
        <dbReference type="EMBL" id="AKI97058.1"/>
    </source>
</evidence>
<keyword evidence="1" id="KW-1133">Transmembrane helix</keyword>
<dbReference type="KEGG" id="kpf:IX53_03585"/>
<dbReference type="InterPro" id="IPR056087">
    <property type="entry name" value="DUF7670"/>
</dbReference>